<evidence type="ECO:0000256" key="3">
    <source>
        <dbReference type="SAM" id="MobiDB-lite"/>
    </source>
</evidence>
<keyword evidence="5" id="KW-1185">Reference proteome</keyword>
<keyword evidence="1" id="KW-0677">Repeat</keyword>
<proteinExistence type="predicted"/>
<dbReference type="InterPro" id="IPR000408">
    <property type="entry name" value="Reg_chr_condens"/>
</dbReference>
<dbReference type="EMBL" id="MSFL01000024">
    <property type="protein sequence ID" value="PWY73647.1"/>
    <property type="molecule type" value="Genomic_DNA"/>
</dbReference>
<dbReference type="PANTHER" id="PTHR22870:SF408">
    <property type="entry name" value="OS09G0560450 PROTEIN"/>
    <property type="match status" value="1"/>
</dbReference>
<comment type="caution">
    <text evidence="4">The sequence shown here is derived from an EMBL/GenBank/DDBJ whole genome shotgun (WGS) entry which is preliminary data.</text>
</comment>
<feature type="repeat" description="RCC1" evidence="2">
    <location>
        <begin position="1"/>
        <end position="92"/>
    </location>
</feature>
<protein>
    <submittedName>
        <fullName evidence="4">RCC1/BLIP-II protein</fullName>
    </submittedName>
</protein>
<sequence length="357" mass="36080">MPLYAFGSNGSGQLGIGHDEDVSVPTRCLFEDSEPCLTLGTNTDTNTDTESTHISSPSSSSSSPSPSSSPPSASSITRIAAGGNHTLILFASGAVYSSGLNPDGRCGHPPSPSPIQRFRRVIVRDPGSGAVISKFADVSATWEGSTLVAEGGERVFSVGSGMKGELGLGGGCVRAGEAALVSASGAGFPPPGKKVLSVTGGVGHTVVVLDSGEVYGWGGGRKGSLEMGMGGRLPCGREFTVVTGDKKKGEGVPDPMGPFGGLGASWHGVYVQREHGGVVAWGRNDRGQLPPPGMGVVRGLAVGSEHVLVLIDGRTVMAFGWGEHGNCGPVTDERGNVDGAVVVGVGAGCATSWIVTR</sequence>
<dbReference type="VEuPathDB" id="FungiDB:BO70DRAFT_413096"/>
<dbReference type="GeneID" id="37069560"/>
<accession>A0A317VKF0</accession>
<dbReference type="PRINTS" id="PR00633">
    <property type="entry name" value="RCCNDNSATION"/>
</dbReference>
<dbReference type="SUPFAM" id="SSF50985">
    <property type="entry name" value="RCC1/BLIP-II"/>
    <property type="match status" value="1"/>
</dbReference>
<gene>
    <name evidence="4" type="ORF">BO70DRAFT_413096</name>
</gene>
<evidence type="ECO:0000313" key="5">
    <source>
        <dbReference type="Proteomes" id="UP000247233"/>
    </source>
</evidence>
<dbReference type="InterPro" id="IPR051210">
    <property type="entry name" value="Ub_ligase/GEF_domain"/>
</dbReference>
<dbReference type="RefSeq" id="XP_025396818.1">
    <property type="nucleotide sequence ID" value="XM_025547323.1"/>
</dbReference>
<dbReference type="Pfam" id="PF00415">
    <property type="entry name" value="RCC1"/>
    <property type="match status" value="1"/>
</dbReference>
<feature type="repeat" description="RCC1" evidence="2">
    <location>
        <begin position="153"/>
        <end position="211"/>
    </location>
</feature>
<dbReference type="Pfam" id="PF13540">
    <property type="entry name" value="RCC1_2"/>
    <property type="match status" value="1"/>
</dbReference>
<dbReference type="Proteomes" id="UP000247233">
    <property type="component" value="Unassembled WGS sequence"/>
</dbReference>
<organism evidence="4 5">
    <name type="scientific">Aspergillus heteromorphus CBS 117.55</name>
    <dbReference type="NCBI Taxonomy" id="1448321"/>
    <lineage>
        <taxon>Eukaryota</taxon>
        <taxon>Fungi</taxon>
        <taxon>Dikarya</taxon>
        <taxon>Ascomycota</taxon>
        <taxon>Pezizomycotina</taxon>
        <taxon>Eurotiomycetes</taxon>
        <taxon>Eurotiomycetidae</taxon>
        <taxon>Eurotiales</taxon>
        <taxon>Aspergillaceae</taxon>
        <taxon>Aspergillus</taxon>
        <taxon>Aspergillus subgen. Circumdati</taxon>
    </lineage>
</organism>
<evidence type="ECO:0000313" key="4">
    <source>
        <dbReference type="EMBL" id="PWY73647.1"/>
    </source>
</evidence>
<name>A0A317VKF0_9EURO</name>
<feature type="compositionally biased region" description="Low complexity" evidence="3">
    <location>
        <begin position="37"/>
        <end position="75"/>
    </location>
</feature>
<dbReference type="STRING" id="1448321.A0A317VKF0"/>
<feature type="region of interest" description="Disordered" evidence="3">
    <location>
        <begin position="35"/>
        <end position="77"/>
    </location>
</feature>
<dbReference type="Gene3D" id="2.130.10.30">
    <property type="entry name" value="Regulator of chromosome condensation 1/beta-lactamase-inhibitor protein II"/>
    <property type="match status" value="1"/>
</dbReference>
<dbReference type="InterPro" id="IPR009091">
    <property type="entry name" value="RCC1/BLIP-II"/>
</dbReference>
<dbReference type="PROSITE" id="PS00626">
    <property type="entry name" value="RCC1_2"/>
    <property type="match status" value="1"/>
</dbReference>
<dbReference type="PROSITE" id="PS50012">
    <property type="entry name" value="RCC1_3"/>
    <property type="match status" value="3"/>
</dbReference>
<evidence type="ECO:0000256" key="2">
    <source>
        <dbReference type="PROSITE-ProRule" id="PRU00235"/>
    </source>
</evidence>
<evidence type="ECO:0000256" key="1">
    <source>
        <dbReference type="ARBA" id="ARBA00022737"/>
    </source>
</evidence>
<reference evidence="4 5" key="1">
    <citation type="submission" date="2016-12" db="EMBL/GenBank/DDBJ databases">
        <title>The genomes of Aspergillus section Nigri reveals drivers in fungal speciation.</title>
        <authorList>
            <consortium name="DOE Joint Genome Institute"/>
            <person name="Vesth T.C."/>
            <person name="Nybo J."/>
            <person name="Theobald S."/>
            <person name="Brandl J."/>
            <person name="Frisvad J.C."/>
            <person name="Nielsen K.F."/>
            <person name="Lyhne E.K."/>
            <person name="Kogle M.E."/>
            <person name="Kuo A."/>
            <person name="Riley R."/>
            <person name="Clum A."/>
            <person name="Nolan M."/>
            <person name="Lipzen A."/>
            <person name="Salamov A."/>
            <person name="Henrissat B."/>
            <person name="Wiebenga A."/>
            <person name="De Vries R.P."/>
            <person name="Grigoriev I.V."/>
            <person name="Mortensen U.H."/>
            <person name="Andersen M.R."/>
            <person name="Baker S.E."/>
        </authorList>
    </citation>
    <scope>NUCLEOTIDE SEQUENCE [LARGE SCALE GENOMIC DNA]</scope>
    <source>
        <strain evidence="4 5">CBS 117.55</strain>
    </source>
</reference>
<dbReference type="AlphaFoldDB" id="A0A317VKF0"/>
<feature type="repeat" description="RCC1" evidence="2">
    <location>
        <begin position="276"/>
        <end position="313"/>
    </location>
</feature>
<dbReference type="PANTHER" id="PTHR22870">
    <property type="entry name" value="REGULATOR OF CHROMOSOME CONDENSATION"/>
    <property type="match status" value="1"/>
</dbReference>
<dbReference type="OrthoDB" id="5370059at2759"/>